<dbReference type="EMBL" id="NCEQ01000008">
    <property type="protein sequence ID" value="OYX56346.1"/>
    <property type="molecule type" value="Genomic_DNA"/>
</dbReference>
<name>A0A258HHE4_9CAUL</name>
<accession>A0A258HHE4</accession>
<dbReference type="SUPFAM" id="SSF53756">
    <property type="entry name" value="UDP-Glycosyltransferase/glycogen phosphorylase"/>
    <property type="match status" value="1"/>
</dbReference>
<dbReference type="AlphaFoldDB" id="A0A258HHE4"/>
<dbReference type="CDD" id="cd03809">
    <property type="entry name" value="GT4_MtfB-like"/>
    <property type="match status" value="1"/>
</dbReference>
<proteinExistence type="predicted"/>
<evidence type="ECO:0000259" key="1">
    <source>
        <dbReference type="Pfam" id="PF00534"/>
    </source>
</evidence>
<dbReference type="PANTHER" id="PTHR46401">
    <property type="entry name" value="GLYCOSYLTRANSFERASE WBBK-RELATED"/>
    <property type="match status" value="1"/>
</dbReference>
<reference evidence="2 3" key="1">
    <citation type="submission" date="2017-03" db="EMBL/GenBank/DDBJ databases">
        <title>Lifting the veil on microbial sulfur biogeochemistry in mining wastewaters.</title>
        <authorList>
            <person name="Kantor R.S."/>
            <person name="Colenbrander Nelson T."/>
            <person name="Marshall S."/>
            <person name="Bennett D."/>
            <person name="Apte S."/>
            <person name="Camacho D."/>
            <person name="Thomas B.C."/>
            <person name="Warren L.A."/>
            <person name="Banfield J.F."/>
        </authorList>
    </citation>
    <scope>NUCLEOTIDE SEQUENCE [LARGE SCALE GENOMIC DNA]</scope>
    <source>
        <strain evidence="2">32-68-21</strain>
    </source>
</reference>
<comment type="caution">
    <text evidence="2">The sequence shown here is derived from an EMBL/GenBank/DDBJ whole genome shotgun (WGS) entry which is preliminary data.</text>
</comment>
<protein>
    <recommendedName>
        <fullName evidence="1">Glycosyl transferase family 1 domain-containing protein</fullName>
    </recommendedName>
</protein>
<dbReference type="Gene3D" id="3.40.50.2000">
    <property type="entry name" value="Glycogen Phosphorylase B"/>
    <property type="match status" value="1"/>
</dbReference>
<feature type="domain" description="Glycosyl transferase family 1" evidence="1">
    <location>
        <begin position="239"/>
        <end position="391"/>
    </location>
</feature>
<evidence type="ECO:0000313" key="3">
    <source>
        <dbReference type="Proteomes" id="UP000216147"/>
    </source>
</evidence>
<dbReference type="Pfam" id="PF00534">
    <property type="entry name" value="Glycos_transf_1"/>
    <property type="match status" value="1"/>
</dbReference>
<evidence type="ECO:0000313" key="2">
    <source>
        <dbReference type="EMBL" id="OYX56346.1"/>
    </source>
</evidence>
<gene>
    <name evidence="2" type="ORF">B7Y86_10400</name>
</gene>
<dbReference type="GO" id="GO:0016757">
    <property type="term" value="F:glycosyltransferase activity"/>
    <property type="evidence" value="ECO:0007669"/>
    <property type="project" value="InterPro"/>
</dbReference>
<sequence>MTSSMKQPARAKARSRETVGKDVFFALTDLMSFLTHHDTLTGIQRVQSNIARSLIDRRGDDARYIIADRPVPGKDACFRELDRTAFVRLIDYVNGEVVDHDQLQALLSLCVDGARPVTPRPGSAVILLGSFWSNENTVDRYLALKRSGVRIGVYIYDIIPLSHPEFCDAYLVRDFSASLLDLCLVADFFLAISDHTRSDLARFLSENSPSQPPIRTVRLAHAMTLQPEVADIWPNAMQRLKGREYVAFVSTIEGRKNHLYAVNVWRQLIADGVEVPDLVLAGRKGWRINGLIDLLEGTDNLDGRVHLVHDLSDTELAAVYENSLFTVFPSLVEGWGLPVGESLALGKMCAASNTSSIPEVGGDFVDYFDPTNLQDGVKVIARLIQNRAWLADRERNIADHFTARTWDEVADEFMAEVADLGRAPPTPIGVAMLEAGVVYRPSDVFQPPSPHRWLQDRATRFLMARSFYGNETVGCWMRGPSGEMVFQTGLAEGEPIVIDIAAFSTGLLGDAGVTLMLDPVAGKPRLRPVALHLPVEPGAQYQIRGHVGPAGLCRLTLEVAGPYERPGGDERDLAIGFSAIGFAPAADIEARMDLLEGMTLKVATYRPTSSAGGG</sequence>
<dbReference type="Proteomes" id="UP000216147">
    <property type="component" value="Unassembled WGS sequence"/>
</dbReference>
<dbReference type="PANTHER" id="PTHR46401:SF9">
    <property type="entry name" value="MANNOSYLTRANSFERASE A"/>
    <property type="match status" value="1"/>
</dbReference>
<dbReference type="InterPro" id="IPR001296">
    <property type="entry name" value="Glyco_trans_1"/>
</dbReference>
<organism evidence="2 3">
    <name type="scientific">Brevundimonas subvibrioides</name>
    <dbReference type="NCBI Taxonomy" id="74313"/>
    <lineage>
        <taxon>Bacteria</taxon>
        <taxon>Pseudomonadati</taxon>
        <taxon>Pseudomonadota</taxon>
        <taxon>Alphaproteobacteria</taxon>
        <taxon>Caulobacterales</taxon>
        <taxon>Caulobacteraceae</taxon>
        <taxon>Brevundimonas</taxon>
    </lineage>
</organism>